<keyword evidence="2" id="KW-1185">Reference proteome</keyword>
<name>A0AAW0T1Q5_SCYPA</name>
<dbReference type="Proteomes" id="UP001487740">
    <property type="component" value="Unassembled WGS sequence"/>
</dbReference>
<dbReference type="EMBL" id="JARAKH010000040">
    <property type="protein sequence ID" value="KAK8381493.1"/>
    <property type="molecule type" value="Genomic_DNA"/>
</dbReference>
<sequence>MHSGFNRQDAVPHHLCEDKFIAVVEAAVYCCGGVVELLSEARRIVGVTSLYRFPSHPSLERAQLSGSFHRFLSI</sequence>
<comment type="caution">
    <text evidence="1">The sequence shown here is derived from an EMBL/GenBank/DDBJ whole genome shotgun (WGS) entry which is preliminary data.</text>
</comment>
<dbReference type="AlphaFoldDB" id="A0AAW0T1Q5"/>
<accession>A0AAW0T1Q5</accession>
<evidence type="ECO:0000313" key="1">
    <source>
        <dbReference type="EMBL" id="KAK8381493.1"/>
    </source>
</evidence>
<evidence type="ECO:0000313" key="2">
    <source>
        <dbReference type="Proteomes" id="UP001487740"/>
    </source>
</evidence>
<gene>
    <name evidence="1" type="ORF">O3P69_018520</name>
</gene>
<proteinExistence type="predicted"/>
<protein>
    <submittedName>
        <fullName evidence="1">Uncharacterized protein</fullName>
    </submittedName>
</protein>
<organism evidence="1 2">
    <name type="scientific">Scylla paramamosain</name>
    <name type="common">Mud crab</name>
    <dbReference type="NCBI Taxonomy" id="85552"/>
    <lineage>
        <taxon>Eukaryota</taxon>
        <taxon>Metazoa</taxon>
        <taxon>Ecdysozoa</taxon>
        <taxon>Arthropoda</taxon>
        <taxon>Crustacea</taxon>
        <taxon>Multicrustacea</taxon>
        <taxon>Malacostraca</taxon>
        <taxon>Eumalacostraca</taxon>
        <taxon>Eucarida</taxon>
        <taxon>Decapoda</taxon>
        <taxon>Pleocyemata</taxon>
        <taxon>Brachyura</taxon>
        <taxon>Eubrachyura</taxon>
        <taxon>Portunoidea</taxon>
        <taxon>Portunidae</taxon>
        <taxon>Portuninae</taxon>
        <taxon>Scylla</taxon>
    </lineage>
</organism>
<reference evidence="1 2" key="1">
    <citation type="submission" date="2023-03" db="EMBL/GenBank/DDBJ databases">
        <title>High-quality genome of Scylla paramamosain provides insights in environmental adaptation.</title>
        <authorList>
            <person name="Zhang L."/>
        </authorList>
    </citation>
    <scope>NUCLEOTIDE SEQUENCE [LARGE SCALE GENOMIC DNA]</scope>
    <source>
        <strain evidence="1">LZ_2023a</strain>
        <tissue evidence="1">Muscle</tissue>
    </source>
</reference>